<evidence type="ECO:0000313" key="1">
    <source>
        <dbReference type="EMBL" id="CCF56314.1"/>
    </source>
</evidence>
<protein>
    <submittedName>
        <fullName evidence="1">Uncharacterized protein</fullName>
    </submittedName>
</protein>
<dbReference type="AlphaFoldDB" id="H2APL4"/>
<sequence length="124" mass="13440">MVAAICKKCAASNLCCLGGAILTTIVAAAVAISFDSSAGGSTDYYTKRGLSDMVNVTYEMRNWTESFTASGLQLISAFNLTDTYEKRDDNVLPLQPYIHFSSEYGNHVAVNFGDGTLNHWQKPS</sequence>
<dbReference type="HOGENOM" id="CLU_2004262_0_0_1"/>
<keyword evidence="2" id="KW-1185">Reference proteome</keyword>
<dbReference type="GeneID" id="13882482"/>
<dbReference type="InParanoid" id="H2APL4"/>
<dbReference type="KEGG" id="kaf:KAFR_0B00150"/>
<reference evidence="1 2" key="1">
    <citation type="journal article" date="2011" name="Proc. Natl. Acad. Sci. U.S.A.">
        <title>Evolutionary erosion of yeast sex chromosomes by mating-type switching accidents.</title>
        <authorList>
            <person name="Gordon J.L."/>
            <person name="Armisen D."/>
            <person name="Proux-Wera E."/>
            <person name="Oheigeartaigh S.S."/>
            <person name="Byrne K.P."/>
            <person name="Wolfe K.H."/>
        </authorList>
    </citation>
    <scope>NUCLEOTIDE SEQUENCE [LARGE SCALE GENOMIC DNA]</scope>
    <source>
        <strain evidence="2">ATCC 22294 / BCRC 22015 / CBS 2517 / CECT 1963 / NBRC 1671 / NRRL Y-8276</strain>
    </source>
</reference>
<dbReference type="EMBL" id="HE650822">
    <property type="protein sequence ID" value="CCF56314.1"/>
    <property type="molecule type" value="Genomic_DNA"/>
</dbReference>
<dbReference type="Proteomes" id="UP000005220">
    <property type="component" value="Chromosome 2"/>
</dbReference>
<evidence type="ECO:0000313" key="2">
    <source>
        <dbReference type="Proteomes" id="UP000005220"/>
    </source>
</evidence>
<name>H2APL4_KAZAF</name>
<organism evidence="1 2">
    <name type="scientific">Kazachstania africana (strain ATCC 22294 / BCRC 22015 / CBS 2517 / CECT 1963 / NBRC 1671 / NRRL Y-8276)</name>
    <name type="common">Yeast</name>
    <name type="synonym">Kluyveromyces africanus</name>
    <dbReference type="NCBI Taxonomy" id="1071382"/>
    <lineage>
        <taxon>Eukaryota</taxon>
        <taxon>Fungi</taxon>
        <taxon>Dikarya</taxon>
        <taxon>Ascomycota</taxon>
        <taxon>Saccharomycotina</taxon>
        <taxon>Saccharomycetes</taxon>
        <taxon>Saccharomycetales</taxon>
        <taxon>Saccharomycetaceae</taxon>
        <taxon>Kazachstania</taxon>
    </lineage>
</organism>
<proteinExistence type="predicted"/>
<gene>
    <name evidence="1" type="primary">KAFR0B00150</name>
    <name evidence="1" type="ORF">KAFR_0B00150</name>
</gene>
<accession>H2APL4</accession>
<dbReference type="RefSeq" id="XP_003955449.1">
    <property type="nucleotide sequence ID" value="XM_003955400.1"/>
</dbReference>